<evidence type="ECO:0000313" key="2">
    <source>
        <dbReference type="EMBL" id="MBJ6123631.1"/>
    </source>
</evidence>
<evidence type="ECO:0008006" key="4">
    <source>
        <dbReference type="Google" id="ProtNLM"/>
    </source>
</evidence>
<keyword evidence="3" id="KW-1185">Reference proteome</keyword>
<comment type="caution">
    <text evidence="2">The sequence shown here is derived from an EMBL/GenBank/DDBJ whole genome shotgun (WGS) entry which is preliminary data.</text>
</comment>
<dbReference type="EMBL" id="JAELXS010000018">
    <property type="protein sequence ID" value="MBJ6123631.1"/>
    <property type="molecule type" value="Genomic_DNA"/>
</dbReference>
<reference evidence="3" key="1">
    <citation type="submission" date="2020-12" db="EMBL/GenBank/DDBJ databases">
        <title>Hymenobacter sp.</title>
        <authorList>
            <person name="Kim M.K."/>
        </authorList>
    </citation>
    <scope>NUCLEOTIDE SEQUENCE [LARGE SCALE GENOMIC DNA]</scope>
    <source>
        <strain evidence="3">BT553</strain>
    </source>
</reference>
<evidence type="ECO:0000313" key="3">
    <source>
        <dbReference type="Proteomes" id="UP000640426"/>
    </source>
</evidence>
<sequence>MTSKIGKIIGKVNEAVGAMKSNADDASVREDGAEQEALGKRQQADIEGREKADRE</sequence>
<organism evidence="2 3">
    <name type="scientific">Sphingomonas mollis</name>
    <dbReference type="NCBI Taxonomy" id="2795726"/>
    <lineage>
        <taxon>Bacteria</taxon>
        <taxon>Pseudomonadati</taxon>
        <taxon>Pseudomonadota</taxon>
        <taxon>Alphaproteobacteria</taxon>
        <taxon>Sphingomonadales</taxon>
        <taxon>Sphingomonadaceae</taxon>
        <taxon>Sphingomonas</taxon>
    </lineage>
</organism>
<feature type="region of interest" description="Disordered" evidence="1">
    <location>
        <begin position="22"/>
        <end position="55"/>
    </location>
</feature>
<proteinExistence type="predicted"/>
<name>A0ABS0XUB3_9SPHN</name>
<evidence type="ECO:0000256" key="1">
    <source>
        <dbReference type="SAM" id="MobiDB-lite"/>
    </source>
</evidence>
<dbReference type="RefSeq" id="WP_199041448.1">
    <property type="nucleotide sequence ID" value="NZ_JAELXS010000018.1"/>
</dbReference>
<accession>A0ABS0XUB3</accession>
<protein>
    <recommendedName>
        <fullName evidence="4">CsbD family protein</fullName>
    </recommendedName>
</protein>
<dbReference type="Proteomes" id="UP000640426">
    <property type="component" value="Unassembled WGS sequence"/>
</dbReference>
<gene>
    <name evidence="2" type="ORF">JAO74_17775</name>
</gene>